<evidence type="ECO:0000313" key="3">
    <source>
        <dbReference type="Proteomes" id="UP000233551"/>
    </source>
</evidence>
<gene>
    <name evidence="2" type="ORF">CRG98_001318</name>
</gene>
<organism evidence="2 3">
    <name type="scientific">Punica granatum</name>
    <name type="common">Pomegranate</name>
    <dbReference type="NCBI Taxonomy" id="22663"/>
    <lineage>
        <taxon>Eukaryota</taxon>
        <taxon>Viridiplantae</taxon>
        <taxon>Streptophyta</taxon>
        <taxon>Embryophyta</taxon>
        <taxon>Tracheophyta</taxon>
        <taxon>Spermatophyta</taxon>
        <taxon>Magnoliopsida</taxon>
        <taxon>eudicotyledons</taxon>
        <taxon>Gunneridae</taxon>
        <taxon>Pentapetalae</taxon>
        <taxon>rosids</taxon>
        <taxon>malvids</taxon>
        <taxon>Myrtales</taxon>
        <taxon>Lythraceae</taxon>
        <taxon>Punica</taxon>
    </lineage>
</organism>
<dbReference type="Proteomes" id="UP000233551">
    <property type="component" value="Unassembled WGS sequence"/>
</dbReference>
<accession>A0A2I0LC42</accession>
<protein>
    <submittedName>
        <fullName evidence="2">Uncharacterized protein</fullName>
    </submittedName>
</protein>
<comment type="caution">
    <text evidence="2">The sequence shown here is derived from an EMBL/GenBank/DDBJ whole genome shotgun (WGS) entry which is preliminary data.</text>
</comment>
<evidence type="ECO:0000256" key="1">
    <source>
        <dbReference type="SAM" id="MobiDB-lite"/>
    </source>
</evidence>
<reference evidence="2 3" key="1">
    <citation type="submission" date="2017-11" db="EMBL/GenBank/DDBJ databases">
        <title>De-novo sequencing of pomegranate (Punica granatum L.) genome.</title>
        <authorList>
            <person name="Akparov Z."/>
            <person name="Amiraslanov A."/>
            <person name="Hajiyeva S."/>
            <person name="Abbasov M."/>
            <person name="Kaur K."/>
            <person name="Hamwieh A."/>
            <person name="Solovyev V."/>
            <person name="Salamov A."/>
            <person name="Braich B."/>
            <person name="Kosarev P."/>
            <person name="Mahmoud A."/>
            <person name="Hajiyev E."/>
            <person name="Babayeva S."/>
            <person name="Izzatullayeva V."/>
            <person name="Mammadov A."/>
            <person name="Mammadov A."/>
            <person name="Sharifova S."/>
            <person name="Ojaghi J."/>
            <person name="Eynullazada K."/>
            <person name="Bayramov B."/>
            <person name="Abdulazimova A."/>
            <person name="Shahmuradov I."/>
        </authorList>
    </citation>
    <scope>NUCLEOTIDE SEQUENCE [LARGE SCALE GENOMIC DNA]</scope>
    <source>
        <strain evidence="3">cv. AG2017</strain>
        <tissue evidence="2">Leaf</tissue>
    </source>
</reference>
<sequence>MAKFIGSVKEQALKYAQIGKPKSPTEINRRIYAGLSPDWEPIVLAQSERMLMMSTDELQSLLVGMRRDASMRRLKIRRYPHPLLSREFSARLQKSTIPVAESTKEVAETEARRETAKEGKERAKEVAHTVGGTSLVKGRTGKATFTLIRGRVDRVKLSGRMGKNFNASDRLFIPDRVKYTSVRLATRAFLLGPFQTGPILEFAAQFLFITPPLAYPSILGPDLWFSVRCVIGPDLHTRRELMCGPVKDGLHCFHPRGRHSNGPQAHLSTSRSIVL</sequence>
<feature type="compositionally biased region" description="Basic and acidic residues" evidence="1">
    <location>
        <begin position="102"/>
        <end position="127"/>
    </location>
</feature>
<proteinExistence type="predicted"/>
<name>A0A2I0LC42_PUNGR</name>
<dbReference type="AlphaFoldDB" id="A0A2I0LC42"/>
<keyword evidence="3" id="KW-1185">Reference proteome</keyword>
<evidence type="ECO:0000313" key="2">
    <source>
        <dbReference type="EMBL" id="PKI78260.1"/>
    </source>
</evidence>
<feature type="region of interest" description="Disordered" evidence="1">
    <location>
        <begin position="99"/>
        <end position="128"/>
    </location>
</feature>
<dbReference type="EMBL" id="PGOL01000056">
    <property type="protein sequence ID" value="PKI78260.1"/>
    <property type="molecule type" value="Genomic_DNA"/>
</dbReference>